<dbReference type="EMBL" id="JAAOXG010000021">
    <property type="protein sequence ID" value="NNJ30549.1"/>
    <property type="molecule type" value="Genomic_DNA"/>
</dbReference>
<reference evidence="1 2" key="1">
    <citation type="submission" date="2020-03" db="EMBL/GenBank/DDBJ databases">
        <title>Genome Sequence of industrial isolate, B5A.</title>
        <authorList>
            <person name="Sharma S."/>
            <person name="Patil P.B."/>
            <person name="Korpole S."/>
        </authorList>
    </citation>
    <scope>NUCLEOTIDE SEQUENCE [LARGE SCALE GENOMIC DNA]</scope>
    <source>
        <strain evidence="1 2">PI-S10-B5A</strain>
    </source>
</reference>
<organism evidence="1 2">
    <name type="scientific">Lacrimispora defluvii</name>
    <dbReference type="NCBI Taxonomy" id="2719233"/>
    <lineage>
        <taxon>Bacteria</taxon>
        <taxon>Bacillati</taxon>
        <taxon>Bacillota</taxon>
        <taxon>Clostridia</taxon>
        <taxon>Lachnospirales</taxon>
        <taxon>Lachnospiraceae</taxon>
        <taxon>Lacrimispora</taxon>
    </lineage>
</organism>
<dbReference type="RefSeq" id="WP_170821729.1">
    <property type="nucleotide sequence ID" value="NZ_JAAOXG010000021.1"/>
</dbReference>
<proteinExistence type="predicted"/>
<comment type="caution">
    <text evidence="1">The sequence shown here is derived from an EMBL/GenBank/DDBJ whole genome shotgun (WGS) entry which is preliminary data.</text>
</comment>
<dbReference type="Proteomes" id="UP000539052">
    <property type="component" value="Unassembled WGS sequence"/>
</dbReference>
<accession>A0ABX1VR28</accession>
<evidence type="ECO:0000313" key="1">
    <source>
        <dbReference type="EMBL" id="NNJ30549.1"/>
    </source>
</evidence>
<evidence type="ECO:0000313" key="2">
    <source>
        <dbReference type="Proteomes" id="UP000539052"/>
    </source>
</evidence>
<sequence>MSQIQERMKKLGIKQVDMILELRKRGIAVQPPEMSSIIRGVYTYPKSKRVLDEVDKILTERESH</sequence>
<gene>
    <name evidence="1" type="ORF">G9470_12215</name>
</gene>
<protein>
    <submittedName>
        <fullName evidence="1">Uncharacterized protein</fullName>
    </submittedName>
</protein>
<name>A0ABX1VR28_9FIRM</name>
<keyword evidence="2" id="KW-1185">Reference proteome</keyword>